<dbReference type="EMBL" id="WEGH01000001">
    <property type="protein sequence ID" value="MQY03678.1"/>
    <property type="molecule type" value="Genomic_DNA"/>
</dbReference>
<dbReference type="RefSeq" id="WP_153531553.1">
    <property type="nucleotide sequence ID" value="NZ_WEGH01000001.1"/>
</dbReference>
<protein>
    <submittedName>
        <fullName evidence="2">Uncharacterized protein</fullName>
    </submittedName>
</protein>
<reference evidence="2 3" key="1">
    <citation type="submission" date="2019-10" db="EMBL/GenBank/DDBJ databases">
        <title>Actinomadura rubteroloni sp. nov. and Actinomadura macrotermitis sp. nov., isolated from the gut of fungus growing-termite Macrotermes natalensis.</title>
        <authorList>
            <person name="Benndorf R."/>
            <person name="Martin K."/>
            <person name="Kuefner M."/>
            <person name="De Beer W."/>
            <person name="Kaster A.-K."/>
            <person name="Vollmers J."/>
            <person name="Poulsen M."/>
            <person name="Beemelmanns C."/>
        </authorList>
    </citation>
    <scope>NUCLEOTIDE SEQUENCE [LARGE SCALE GENOMIC DNA]</scope>
    <source>
        <strain evidence="2 3">RB68</strain>
    </source>
</reference>
<keyword evidence="3" id="KW-1185">Reference proteome</keyword>
<dbReference type="AlphaFoldDB" id="A0A7K0BR59"/>
<sequence>MFKRAVATGLIAGTAFMAFGPAAMAGGGPKGHHHGHGDENGDTVQILNIQTCREVSVLDLLHLQGVLGVTKDSGACINASNVKGHTH</sequence>
<feature type="signal peptide" evidence="1">
    <location>
        <begin position="1"/>
        <end position="25"/>
    </location>
</feature>
<accession>A0A7K0BR59</accession>
<dbReference type="Proteomes" id="UP000487268">
    <property type="component" value="Unassembled WGS sequence"/>
</dbReference>
<evidence type="ECO:0000313" key="3">
    <source>
        <dbReference type="Proteomes" id="UP000487268"/>
    </source>
</evidence>
<organism evidence="2 3">
    <name type="scientific">Actinomadura macrotermitis</name>
    <dbReference type="NCBI Taxonomy" id="2585200"/>
    <lineage>
        <taxon>Bacteria</taxon>
        <taxon>Bacillati</taxon>
        <taxon>Actinomycetota</taxon>
        <taxon>Actinomycetes</taxon>
        <taxon>Streptosporangiales</taxon>
        <taxon>Thermomonosporaceae</taxon>
        <taxon>Actinomadura</taxon>
    </lineage>
</organism>
<proteinExistence type="predicted"/>
<keyword evidence="1" id="KW-0732">Signal</keyword>
<evidence type="ECO:0000256" key="1">
    <source>
        <dbReference type="SAM" id="SignalP"/>
    </source>
</evidence>
<evidence type="ECO:0000313" key="2">
    <source>
        <dbReference type="EMBL" id="MQY03678.1"/>
    </source>
</evidence>
<name>A0A7K0BR59_9ACTN</name>
<feature type="chain" id="PRO_5039615011" evidence="1">
    <location>
        <begin position="26"/>
        <end position="87"/>
    </location>
</feature>
<comment type="caution">
    <text evidence="2">The sequence shown here is derived from an EMBL/GenBank/DDBJ whole genome shotgun (WGS) entry which is preliminary data.</text>
</comment>
<gene>
    <name evidence="2" type="ORF">ACRB68_17230</name>
</gene>